<dbReference type="RefSeq" id="WP_034210638.1">
    <property type="nucleotide sequence ID" value="NZ_AVCK01000009.1"/>
</dbReference>
<keyword evidence="9 13" id="KW-0547">Nucleotide-binding</keyword>
<keyword evidence="15" id="KW-1185">Reference proteome</keyword>
<comment type="pathway">
    <text evidence="2 13">Cofactor biosynthesis; (R)-pantothenate biosynthesis; (R)-pantothenate from (R)-pantoate and beta-alanine: step 1/1.</text>
</comment>
<dbReference type="eggNOG" id="COG0414">
    <property type="taxonomic scope" value="Bacteria"/>
</dbReference>
<dbReference type="InterPro" id="IPR014729">
    <property type="entry name" value="Rossmann-like_a/b/a_fold"/>
</dbReference>
<feature type="binding site" evidence="13">
    <location>
        <position position="155"/>
    </location>
    <ligand>
        <name>(R)-pantoate</name>
        <dbReference type="ChEBI" id="CHEBI:15980"/>
    </ligand>
</feature>
<comment type="miscellaneous">
    <text evidence="13">The reaction proceeds by a bi uni uni bi ping pong mechanism.</text>
</comment>
<evidence type="ECO:0000256" key="9">
    <source>
        <dbReference type="ARBA" id="ARBA00022741"/>
    </source>
</evidence>
<keyword evidence="7 13" id="KW-0436">Ligase</keyword>
<dbReference type="SUPFAM" id="SSF52374">
    <property type="entry name" value="Nucleotidylyl transferase"/>
    <property type="match status" value="1"/>
</dbReference>
<dbReference type="GO" id="GO:0005524">
    <property type="term" value="F:ATP binding"/>
    <property type="evidence" value="ECO:0007669"/>
    <property type="project" value="UniProtKB-KW"/>
</dbReference>
<dbReference type="STRING" id="1384056.N787_08495"/>
<evidence type="ECO:0000256" key="2">
    <source>
        <dbReference type="ARBA" id="ARBA00004990"/>
    </source>
</evidence>
<dbReference type="InterPro" id="IPR042176">
    <property type="entry name" value="Pantoate_ligase_C"/>
</dbReference>
<evidence type="ECO:0000256" key="10">
    <source>
        <dbReference type="ARBA" id="ARBA00022840"/>
    </source>
</evidence>
<comment type="catalytic activity">
    <reaction evidence="11 13">
        <text>(R)-pantoate + beta-alanine + ATP = (R)-pantothenate + AMP + diphosphate + H(+)</text>
        <dbReference type="Rhea" id="RHEA:10912"/>
        <dbReference type="ChEBI" id="CHEBI:15378"/>
        <dbReference type="ChEBI" id="CHEBI:15980"/>
        <dbReference type="ChEBI" id="CHEBI:29032"/>
        <dbReference type="ChEBI" id="CHEBI:30616"/>
        <dbReference type="ChEBI" id="CHEBI:33019"/>
        <dbReference type="ChEBI" id="CHEBI:57966"/>
        <dbReference type="ChEBI" id="CHEBI:456215"/>
        <dbReference type="EC" id="6.3.2.1"/>
    </reaction>
</comment>
<feature type="binding site" evidence="13">
    <location>
        <position position="61"/>
    </location>
    <ligand>
        <name>beta-alanine</name>
        <dbReference type="ChEBI" id="CHEBI:57966"/>
    </ligand>
</feature>
<feature type="binding site" evidence="13">
    <location>
        <begin position="149"/>
        <end position="152"/>
    </location>
    <ligand>
        <name>ATP</name>
        <dbReference type="ChEBI" id="CHEBI:30616"/>
    </ligand>
</feature>
<name>A0A091B4Q0_9GAMM</name>
<keyword evidence="10 13" id="KW-0067">ATP-binding</keyword>
<reference evidence="14 15" key="1">
    <citation type="submission" date="2013-09" db="EMBL/GenBank/DDBJ databases">
        <title>Genome sequencing of Arenimonas metalli.</title>
        <authorList>
            <person name="Chen F."/>
            <person name="Wang G."/>
        </authorList>
    </citation>
    <scope>NUCLEOTIDE SEQUENCE [LARGE SCALE GENOMIC DNA]</scope>
    <source>
        <strain evidence="14 15">CF5-1</strain>
    </source>
</reference>
<dbReference type="EC" id="6.3.2.1" evidence="4 13"/>
<feature type="binding site" evidence="13">
    <location>
        <position position="178"/>
    </location>
    <ligand>
        <name>ATP</name>
        <dbReference type="ChEBI" id="CHEBI:30616"/>
    </ligand>
</feature>
<evidence type="ECO:0000256" key="1">
    <source>
        <dbReference type="ARBA" id="ARBA00004496"/>
    </source>
</evidence>
<protein>
    <recommendedName>
        <fullName evidence="5 13">Pantothenate synthetase</fullName>
        <shortName evidence="13">PS</shortName>
        <ecNumber evidence="4 13">6.3.2.1</ecNumber>
    </recommendedName>
    <alternativeName>
        <fullName evidence="13">Pantoate--beta-alanine ligase</fullName>
    </alternativeName>
    <alternativeName>
        <fullName evidence="13">Pantoate-activating enzyme</fullName>
    </alternativeName>
</protein>
<evidence type="ECO:0000313" key="14">
    <source>
        <dbReference type="EMBL" id="KFN47588.1"/>
    </source>
</evidence>
<keyword evidence="8 13" id="KW-0566">Pantothenate biosynthesis</keyword>
<evidence type="ECO:0000256" key="6">
    <source>
        <dbReference type="ARBA" id="ARBA00022490"/>
    </source>
</evidence>
<comment type="function">
    <text evidence="12 13">Catalyzes the condensation of pantoate with beta-alanine in an ATP-dependent reaction via a pantoyl-adenylate intermediate.</text>
</comment>
<dbReference type="PANTHER" id="PTHR21299:SF1">
    <property type="entry name" value="PANTOATE--BETA-ALANINE LIGASE"/>
    <property type="match status" value="1"/>
</dbReference>
<proteinExistence type="inferred from homology"/>
<dbReference type="PATRIC" id="fig|1384056.3.peg.558"/>
<evidence type="ECO:0000256" key="13">
    <source>
        <dbReference type="HAMAP-Rule" id="MF_00158"/>
    </source>
</evidence>
<dbReference type="EMBL" id="AVCK01000009">
    <property type="protein sequence ID" value="KFN47588.1"/>
    <property type="molecule type" value="Genomic_DNA"/>
</dbReference>
<feature type="binding site" evidence="13">
    <location>
        <begin position="30"/>
        <end position="37"/>
    </location>
    <ligand>
        <name>ATP</name>
        <dbReference type="ChEBI" id="CHEBI:30616"/>
    </ligand>
</feature>
<evidence type="ECO:0000256" key="3">
    <source>
        <dbReference type="ARBA" id="ARBA00009256"/>
    </source>
</evidence>
<dbReference type="PANTHER" id="PTHR21299">
    <property type="entry name" value="CYTIDYLATE KINASE/PANTOATE-BETA-ALANINE LIGASE"/>
    <property type="match status" value="1"/>
</dbReference>
<dbReference type="GO" id="GO:0004592">
    <property type="term" value="F:pantoate-beta-alanine ligase activity"/>
    <property type="evidence" value="ECO:0007669"/>
    <property type="project" value="UniProtKB-UniRule"/>
</dbReference>
<feature type="binding site" evidence="13">
    <location>
        <position position="61"/>
    </location>
    <ligand>
        <name>(R)-pantoate</name>
        <dbReference type="ChEBI" id="CHEBI:15980"/>
    </ligand>
</feature>
<dbReference type="NCBIfam" id="TIGR00018">
    <property type="entry name" value="panC"/>
    <property type="match status" value="1"/>
</dbReference>
<sequence>MQTHSTLAALRAQVRQWRREGASIGFVPTMGNLHAGHHALVALARRHADRVVASIFVNPTQFGPNEDYARYPRTPDSDIKGLAETGCDALFLPPVEQMYPFGTMGCVQMHVPGITDILCGAHRPGHFNGVAQVVARLFNMVQPDLAVFGRKDYQQLQVIRYMTREMSFPVEIIPAPTLREADGLAMSSRNQYLQGDERQTATRIYQTLRFMRDAARQGLPVAGIEDEAVARLEAAGFTVDYAEVRRGDLTRAKSPDEKGLVALVAARLGRTRLIDNLEFDGE</sequence>
<comment type="caution">
    <text evidence="14">The sequence shown here is derived from an EMBL/GenBank/DDBJ whole genome shotgun (WGS) entry which is preliminary data.</text>
</comment>
<gene>
    <name evidence="13" type="primary">panC</name>
    <name evidence="14" type="ORF">N787_08495</name>
</gene>
<dbReference type="Gene3D" id="3.30.1300.10">
    <property type="entry name" value="Pantoate-beta-alanine ligase, C-terminal domain"/>
    <property type="match status" value="1"/>
</dbReference>
<accession>A0A091B4Q0</accession>
<comment type="subunit">
    <text evidence="13">Homodimer.</text>
</comment>
<dbReference type="CDD" id="cd00560">
    <property type="entry name" value="PanC"/>
    <property type="match status" value="1"/>
</dbReference>
<dbReference type="GO" id="GO:0015940">
    <property type="term" value="P:pantothenate biosynthetic process"/>
    <property type="evidence" value="ECO:0007669"/>
    <property type="project" value="UniProtKB-UniRule"/>
</dbReference>
<dbReference type="Pfam" id="PF02569">
    <property type="entry name" value="Pantoate_ligase"/>
    <property type="match status" value="1"/>
</dbReference>
<dbReference type="FunFam" id="3.40.50.620:FF:000114">
    <property type="entry name" value="Pantothenate synthetase"/>
    <property type="match status" value="1"/>
</dbReference>
<dbReference type="AlphaFoldDB" id="A0A091B4Q0"/>
<feature type="active site" description="Proton donor" evidence="13">
    <location>
        <position position="37"/>
    </location>
</feature>
<dbReference type="OrthoDB" id="9773087at2"/>
<dbReference type="Gene3D" id="3.40.50.620">
    <property type="entry name" value="HUPs"/>
    <property type="match status" value="1"/>
</dbReference>
<dbReference type="InterPro" id="IPR003721">
    <property type="entry name" value="Pantoate_ligase"/>
</dbReference>
<dbReference type="Proteomes" id="UP000029393">
    <property type="component" value="Unassembled WGS sequence"/>
</dbReference>
<dbReference type="GO" id="GO:0005829">
    <property type="term" value="C:cytosol"/>
    <property type="evidence" value="ECO:0007669"/>
    <property type="project" value="TreeGrafter"/>
</dbReference>
<evidence type="ECO:0000256" key="11">
    <source>
        <dbReference type="ARBA" id="ARBA00048258"/>
    </source>
</evidence>
<comment type="subcellular location">
    <subcellularLocation>
        <location evidence="1 13">Cytoplasm</location>
    </subcellularLocation>
</comment>
<organism evidence="14 15">
    <name type="scientific">Arenimonas metalli CF5-1</name>
    <dbReference type="NCBI Taxonomy" id="1384056"/>
    <lineage>
        <taxon>Bacteria</taxon>
        <taxon>Pseudomonadati</taxon>
        <taxon>Pseudomonadota</taxon>
        <taxon>Gammaproteobacteria</taxon>
        <taxon>Lysobacterales</taxon>
        <taxon>Lysobacteraceae</taxon>
        <taxon>Arenimonas</taxon>
    </lineage>
</organism>
<dbReference type="UniPathway" id="UPA00028">
    <property type="reaction ID" value="UER00005"/>
</dbReference>
<evidence type="ECO:0000256" key="4">
    <source>
        <dbReference type="ARBA" id="ARBA00012219"/>
    </source>
</evidence>
<evidence type="ECO:0000256" key="12">
    <source>
        <dbReference type="ARBA" id="ARBA00055042"/>
    </source>
</evidence>
<evidence type="ECO:0000256" key="8">
    <source>
        <dbReference type="ARBA" id="ARBA00022655"/>
    </source>
</evidence>
<feature type="binding site" evidence="13">
    <location>
        <begin position="186"/>
        <end position="189"/>
    </location>
    <ligand>
        <name>ATP</name>
        <dbReference type="ChEBI" id="CHEBI:30616"/>
    </ligand>
</feature>
<keyword evidence="6 13" id="KW-0963">Cytoplasm</keyword>
<evidence type="ECO:0000313" key="15">
    <source>
        <dbReference type="Proteomes" id="UP000029393"/>
    </source>
</evidence>
<comment type="similarity">
    <text evidence="3 13">Belongs to the pantothenate synthetase family.</text>
</comment>
<dbReference type="HAMAP" id="MF_00158">
    <property type="entry name" value="PanC"/>
    <property type="match status" value="1"/>
</dbReference>
<evidence type="ECO:0000256" key="7">
    <source>
        <dbReference type="ARBA" id="ARBA00022598"/>
    </source>
</evidence>
<evidence type="ECO:0000256" key="5">
    <source>
        <dbReference type="ARBA" id="ARBA00014155"/>
    </source>
</evidence>